<evidence type="ECO:0000256" key="5">
    <source>
        <dbReference type="ARBA" id="ARBA00022840"/>
    </source>
</evidence>
<dbReference type="PANTHER" id="PTHR43788">
    <property type="entry name" value="DNA2/NAM7 HELICASE FAMILY MEMBER"/>
    <property type="match status" value="1"/>
</dbReference>
<dbReference type="Pfam" id="PF13086">
    <property type="entry name" value="AAA_11"/>
    <property type="match status" value="1"/>
</dbReference>
<gene>
    <name evidence="11" type="ORF">FEK34_04515</name>
</gene>
<evidence type="ECO:0000313" key="12">
    <source>
        <dbReference type="Proteomes" id="UP000306378"/>
    </source>
</evidence>
<reference evidence="11 12" key="1">
    <citation type="submission" date="2019-05" db="EMBL/GenBank/DDBJ databases">
        <title>Genomes sequences of two Nocardia cyriacigeorgica environmental isolates, type strains Nocardia asteroides ATCC 19247 and Nocardia cyriacigeorgica DSM 44484.</title>
        <authorList>
            <person name="Vautrin F."/>
            <person name="Bergeron E."/>
            <person name="Dubost A."/>
            <person name="Abrouk D."/>
            <person name="Rodriguez Nava V."/>
            <person name="Pujic P."/>
        </authorList>
    </citation>
    <scope>NUCLEOTIDE SEQUENCE [LARGE SCALE GENOMIC DNA]</scope>
    <source>
        <strain evidence="11 12">EML 446</strain>
    </source>
</reference>
<feature type="compositionally biased region" description="Low complexity" evidence="7">
    <location>
        <begin position="1554"/>
        <end position="1567"/>
    </location>
</feature>
<dbReference type="GO" id="GO:0043139">
    <property type="term" value="F:5'-3' DNA helicase activity"/>
    <property type="evidence" value="ECO:0007669"/>
    <property type="project" value="TreeGrafter"/>
</dbReference>
<keyword evidence="6" id="KW-0175">Coiled coil</keyword>
<dbReference type="InterPro" id="IPR049468">
    <property type="entry name" value="Restrct_endonuc-II-like_dom"/>
</dbReference>
<evidence type="ECO:0000256" key="1">
    <source>
        <dbReference type="ARBA" id="ARBA00007913"/>
    </source>
</evidence>
<evidence type="ECO:0000259" key="9">
    <source>
        <dbReference type="Pfam" id="PF13087"/>
    </source>
</evidence>
<evidence type="ECO:0000259" key="10">
    <source>
        <dbReference type="Pfam" id="PF18741"/>
    </source>
</evidence>
<comment type="similarity">
    <text evidence="1">Belongs to the DNA2/NAM7 helicase family.</text>
</comment>
<evidence type="ECO:0008006" key="13">
    <source>
        <dbReference type="Google" id="ProtNLM"/>
    </source>
</evidence>
<evidence type="ECO:0000256" key="3">
    <source>
        <dbReference type="ARBA" id="ARBA00022801"/>
    </source>
</evidence>
<name>A0A5R8NZX0_9NOCA</name>
<evidence type="ECO:0000256" key="6">
    <source>
        <dbReference type="SAM" id="Coils"/>
    </source>
</evidence>
<accession>A0A5R8NZX0</accession>
<dbReference type="GO" id="GO:0016787">
    <property type="term" value="F:hydrolase activity"/>
    <property type="evidence" value="ECO:0007669"/>
    <property type="project" value="UniProtKB-KW"/>
</dbReference>
<dbReference type="InterPro" id="IPR011335">
    <property type="entry name" value="Restrct_endonuc-II-like"/>
</dbReference>
<dbReference type="Gene3D" id="3.40.960.10">
    <property type="entry name" value="VSR Endonuclease"/>
    <property type="match status" value="1"/>
</dbReference>
<feature type="region of interest" description="Disordered" evidence="7">
    <location>
        <begin position="1536"/>
        <end position="1576"/>
    </location>
</feature>
<organism evidence="11 12">
    <name type="scientific">Nocardia cyriacigeorgica</name>
    <dbReference type="NCBI Taxonomy" id="135487"/>
    <lineage>
        <taxon>Bacteria</taxon>
        <taxon>Bacillati</taxon>
        <taxon>Actinomycetota</taxon>
        <taxon>Actinomycetes</taxon>
        <taxon>Mycobacteriales</taxon>
        <taxon>Nocardiaceae</taxon>
        <taxon>Nocardia</taxon>
    </lineage>
</organism>
<dbReference type="CDD" id="cd18808">
    <property type="entry name" value="SF1_C_Upf1"/>
    <property type="match status" value="1"/>
</dbReference>
<dbReference type="CDD" id="cd01037">
    <property type="entry name" value="PDDEXK_nuclease-like"/>
    <property type="match status" value="1"/>
</dbReference>
<sequence length="1836" mass="203300">MNASTGCRSPANRSCLVQPCRSVLGGPLCSGTERSHDSVGDGCLSAGEEAWVRGVGDRSIAASDPSMVNRAANLFEYLTRVQDIGTARTHDAAGLGSVIWLSELPIHQAIRYQPESAGAPFLVVEKVRLEDPPRLVDRAVRAWLQPGRLDDPENEPYLRETRVDGERELSILDHPDVVEQFESWIRTWRLWAAQTRRDLLASKLYHSLYDMYTALSGSSETHEAVLGLGCLSWKPKNHSAVRRHVLTAPVKVDFDTDSGTIMVTAEVSATGLAVELLDFLENTQLAAPGLVRAAQDSARDDGIDPFDRPGIASLVRRLIHCIDPAATYQDDMAVVAPSSQPWAAYAPALILRQRGRRGLVRVLQTIGAQIRQHREVPEGIRNLVDPDYIPERTPTADDGAIVRDGTDSFLPIQLNPKQLSILEHVDTSAHTIVQGPPGTGKTHTAAALITHLLAQGKRVLVTAQTDRALEEVRGKLRDEIKPLCVAVVGTSRDAFTDLETAVEKISAAASDHEQDRARTGRTIEAAGQRIAALRQERAQIRQQLLRSREREVAFHECAGYTGTLTEIVLRHRDDASRYGWLAELVTPGADEQLPIAPSDIDQWRRLLVDDVLRDPEVAAPPLLTVGEVAPLADVEQWFARHRAATQRCREYDHVGRTELVRRIVELTPATRSELRALVARLDQAGSNLSQARDPWYRAAVADIRAGSAGEWHTRAEHLGELLVPAEQCVAKLGMTDVVVSGEDLGPLVSLAEALLARLRSHGEIKTNADGSPKMGLTAPRVVKDAAPLFERVRVDGRIPTSAEQLDMFWQYAEASRLLARLDAVWDERLTPPAGGPLRGRLAWHRDRLAQLGQVLRFGAELMQAGRKLTEFGLPEPDWSEPRTVRTLMDAFDAVAAMDEQRASEEPIRRLQHRLGTAYHDPRSTSNVRELYSAIEHHDLSRYRAAYIRLAELDDLRQRYRRRLELDARMSALPRLRDAIAADPGEERWAGRIADLPQAWNWARVAGWLTDHADEEINNLFQRLDRVESALRDEATVLAVARSWERAVGRLTLTARSDLRQYVQLVRKLGKGKGQHAARRKADIQQTLARCRPAVPAWIMPIYRVVEQLDIEQDMFDVVVIDEASQAGLEAVFLQYLAPRIVVIGDDRQVSPAAVGVDENQLRALAAQYLPDDRFRASFEIPQRSLFDEAAMRFSGRLPLVEHRRCVPEIIEFCNKIAYEPQGIRLVPVRLYGADRLPPIRTVYVAGADSTKNNVNVLEAERIVEQVAECVANPRYAGKSFGVISLLGQAQAKLIWDRLMQTLQPEEIARRQLRCGDAADFQGAERDVIFLSMVKAPGPDTRLVAQTREQTVQRYNVAVSRARDQLWLFHSVTLEQLTNPDDMRYQLLKYCIETQQSDRAVASARPQPVPVDRIVAPFESLFEQQVYNCLVDRGYQVSAHYDAAGYDLDLVVIGDHRKLAIECEGDRWNGAEQFHRDLAQQRDLERCGWPFFRIRQSRFAADPDTCLAPLWQLLDELSIEPLPDDPDPVAEPIHAESPVAAAERSTEPGDESRLAGTASPAAGTASAADGVDGERGNYAAADENTIPLGATDFPDRPEPALQPSVATSVVSDAALPIAEGVIRPGADTGDAIDQPAMPVQHGNVADDALTEVPDEESAPSITEYQAFTGLLAHAKSTTDDYSRLIADLVSVVGVEGPVTGGRIVAIYLRENRDGDIGDQQKALLDGLRRAVETGALRHDDPLGFNDPLRFAYRLPEQPLTRWRTLGARSIEEVPARELAEMTAHCAQRNGWHDRAALMKTVLADIGHPQLTDRAIAALALVWPLARDLSADLAPARS</sequence>
<feature type="domain" description="DNA2/NAM7 helicase helicase" evidence="8">
    <location>
        <begin position="413"/>
        <end position="543"/>
    </location>
</feature>
<evidence type="ECO:0000313" key="11">
    <source>
        <dbReference type="EMBL" id="TLF80942.1"/>
    </source>
</evidence>
<evidence type="ECO:0000256" key="4">
    <source>
        <dbReference type="ARBA" id="ARBA00022806"/>
    </source>
</evidence>
<dbReference type="InterPro" id="IPR041679">
    <property type="entry name" value="DNA2/NAM7-like_C"/>
</dbReference>
<dbReference type="PANTHER" id="PTHR43788:SF8">
    <property type="entry name" value="DNA-BINDING PROTEIN SMUBP-2"/>
    <property type="match status" value="1"/>
</dbReference>
<dbReference type="Pfam" id="PF18741">
    <property type="entry name" value="MTES_1575"/>
    <property type="match status" value="1"/>
</dbReference>
<comment type="caution">
    <text evidence="11">The sequence shown here is derived from an EMBL/GenBank/DDBJ whole genome shotgun (WGS) entry which is preliminary data.</text>
</comment>
<proteinExistence type="inferred from homology"/>
<evidence type="ECO:0000259" key="8">
    <source>
        <dbReference type="Pfam" id="PF13086"/>
    </source>
</evidence>
<dbReference type="Proteomes" id="UP000306378">
    <property type="component" value="Unassembled WGS sequence"/>
</dbReference>
<evidence type="ECO:0000256" key="2">
    <source>
        <dbReference type="ARBA" id="ARBA00022741"/>
    </source>
</evidence>
<feature type="domain" description="DNA2/NAM7 helicase-like C-terminal" evidence="9">
    <location>
        <begin position="1199"/>
        <end position="1368"/>
    </location>
</feature>
<dbReference type="InterPro" id="IPR047187">
    <property type="entry name" value="SF1_C_Upf1"/>
</dbReference>
<dbReference type="SUPFAM" id="SSF52540">
    <property type="entry name" value="P-loop containing nucleoside triphosphate hydrolases"/>
    <property type="match status" value="1"/>
</dbReference>
<keyword evidence="5" id="KW-0067">ATP-binding</keyword>
<feature type="coiled-coil region" evidence="6">
    <location>
        <begin position="523"/>
        <end position="550"/>
    </location>
</feature>
<dbReference type="SUPFAM" id="SSF52980">
    <property type="entry name" value="Restriction endonuclease-like"/>
    <property type="match status" value="1"/>
</dbReference>
<dbReference type="InterPro" id="IPR041677">
    <property type="entry name" value="DNA2/NAM7_AAA_11"/>
</dbReference>
<keyword evidence="3" id="KW-0378">Hydrolase</keyword>
<feature type="domain" description="Restriction endonuclease type II-like" evidence="10">
    <location>
        <begin position="1421"/>
        <end position="1513"/>
    </location>
</feature>
<dbReference type="InterPro" id="IPR027417">
    <property type="entry name" value="P-loop_NTPase"/>
</dbReference>
<keyword evidence="4" id="KW-0347">Helicase</keyword>
<dbReference type="EMBL" id="VBUT01000002">
    <property type="protein sequence ID" value="TLF80942.1"/>
    <property type="molecule type" value="Genomic_DNA"/>
</dbReference>
<protein>
    <recommendedName>
        <fullName evidence="13">AAA family ATPase</fullName>
    </recommendedName>
</protein>
<evidence type="ECO:0000256" key="7">
    <source>
        <dbReference type="SAM" id="MobiDB-lite"/>
    </source>
</evidence>
<dbReference type="GO" id="GO:0005524">
    <property type="term" value="F:ATP binding"/>
    <property type="evidence" value="ECO:0007669"/>
    <property type="project" value="UniProtKB-KW"/>
</dbReference>
<feature type="compositionally biased region" description="Basic and acidic residues" evidence="7">
    <location>
        <begin position="1543"/>
        <end position="1552"/>
    </location>
</feature>
<keyword evidence="2" id="KW-0547">Nucleotide-binding</keyword>
<dbReference type="Pfam" id="PF13087">
    <property type="entry name" value="AAA_12"/>
    <property type="match status" value="1"/>
</dbReference>
<dbReference type="Gene3D" id="3.40.50.300">
    <property type="entry name" value="P-loop containing nucleotide triphosphate hydrolases"/>
    <property type="match status" value="3"/>
</dbReference>
<dbReference type="InterPro" id="IPR050534">
    <property type="entry name" value="Coronavir_polyprotein_1ab"/>
</dbReference>